<dbReference type="InterPro" id="IPR041311">
    <property type="entry name" value="LPD29"/>
</dbReference>
<protein>
    <recommendedName>
        <fullName evidence="1">Large polyvalent protein associated domain-containing protein</fullName>
    </recommendedName>
</protein>
<dbReference type="EMBL" id="VAWE01000002">
    <property type="protein sequence ID" value="TLQ39179.1"/>
    <property type="molecule type" value="Genomic_DNA"/>
</dbReference>
<feature type="domain" description="Large polyvalent protein associated" evidence="1">
    <location>
        <begin position="99"/>
        <end position="174"/>
    </location>
</feature>
<dbReference type="Pfam" id="PF18847">
    <property type="entry name" value="LPD29"/>
    <property type="match status" value="1"/>
</dbReference>
<evidence type="ECO:0000313" key="2">
    <source>
        <dbReference type="EMBL" id="TLQ39179.1"/>
    </source>
</evidence>
<name>A0A5R9DRR1_9ACTN</name>
<keyword evidence="3" id="KW-1185">Reference proteome</keyword>
<evidence type="ECO:0000313" key="3">
    <source>
        <dbReference type="Proteomes" id="UP000305921"/>
    </source>
</evidence>
<comment type="caution">
    <text evidence="2">The sequence shown here is derived from an EMBL/GenBank/DDBJ whole genome shotgun (WGS) entry which is preliminary data.</text>
</comment>
<accession>A0A5R9DRR1</accession>
<dbReference type="RefSeq" id="WP_138057991.1">
    <property type="nucleotide sequence ID" value="NZ_VAWE01000002.1"/>
</dbReference>
<dbReference type="AlphaFoldDB" id="A0A5R9DRR1"/>
<reference evidence="2 3" key="1">
    <citation type="submission" date="2019-05" db="EMBL/GenBank/DDBJ databases">
        <title>Streptomyces marianii sp. nov., a novel marine actinomycete from southern coast of India.</title>
        <authorList>
            <person name="Iniyan A.M."/>
            <person name="Wink J."/>
            <person name="Ramprasad E."/>
            <person name="Ramana C.V."/>
            <person name="Bunk B."/>
            <person name="Sproer C."/>
            <person name="Joseph F.-J.R.S."/>
            <person name="Vincent S.G.P."/>
        </authorList>
    </citation>
    <scope>NUCLEOTIDE SEQUENCE [LARGE SCALE GENOMIC DNA]</scope>
    <source>
        <strain evidence="2 3">ICN19</strain>
    </source>
</reference>
<evidence type="ECO:0000259" key="1">
    <source>
        <dbReference type="Pfam" id="PF18847"/>
    </source>
</evidence>
<sequence length="189" mass="20801">MTTTITDTVDASYLALRLPAGTEVTYQGTIAEAHGRWLVSPCNCRHCTASAFLGRPARRYELLTLDGKPSPYLHIRYTSVTPVVSDSERNYAACYLTPKIVAVHLRKQLRRAFPGVKFSVRTGRGKKMWELSVTWTGGPGRTAVSAVTAPLLATYGRSEERRPARISVTHAGRDYHGIPSVAAITLNRD</sequence>
<gene>
    <name evidence="2" type="ORF">FEF34_37900</name>
</gene>
<organism evidence="2 3">
    <name type="scientific">Streptomyces marianii</name>
    <dbReference type="NCBI Taxonomy" id="1817406"/>
    <lineage>
        <taxon>Bacteria</taxon>
        <taxon>Bacillati</taxon>
        <taxon>Actinomycetota</taxon>
        <taxon>Actinomycetes</taxon>
        <taxon>Kitasatosporales</taxon>
        <taxon>Streptomycetaceae</taxon>
        <taxon>Streptomyces</taxon>
    </lineage>
</organism>
<dbReference type="Proteomes" id="UP000305921">
    <property type="component" value="Unassembled WGS sequence"/>
</dbReference>
<dbReference type="OrthoDB" id="5112181at2"/>
<proteinExistence type="predicted"/>